<evidence type="ECO:0000256" key="3">
    <source>
        <dbReference type="SAM" id="MobiDB-lite"/>
    </source>
</evidence>
<dbReference type="EMBL" id="JAAWWP010000003">
    <property type="protein sequence ID" value="NKI40986.1"/>
    <property type="molecule type" value="Genomic_DNA"/>
</dbReference>
<organism evidence="6 7">
    <name type="scientific">Streptomyces physcomitrii</name>
    <dbReference type="NCBI Taxonomy" id="2724184"/>
    <lineage>
        <taxon>Bacteria</taxon>
        <taxon>Bacillati</taxon>
        <taxon>Actinomycetota</taxon>
        <taxon>Actinomycetes</taxon>
        <taxon>Kitasatosporales</taxon>
        <taxon>Streptomycetaceae</taxon>
        <taxon>Streptomyces</taxon>
    </lineage>
</organism>
<dbReference type="Proteomes" id="UP000772196">
    <property type="component" value="Unassembled WGS sequence"/>
</dbReference>
<keyword evidence="2" id="KW-0436">Ligase</keyword>
<dbReference type="Pfam" id="PF00501">
    <property type="entry name" value="AMP-binding"/>
    <property type="match status" value="1"/>
</dbReference>
<accession>A0ABX1GY09</accession>
<evidence type="ECO:0000256" key="1">
    <source>
        <dbReference type="ARBA" id="ARBA00006432"/>
    </source>
</evidence>
<reference evidence="6 7" key="1">
    <citation type="submission" date="2020-04" db="EMBL/GenBank/DDBJ databases">
        <title>Phylogenetic Diversity and Antibacterial Activity against Ralstonia solanacearum of Endophytic Actinomycete Isolated from Moss.</title>
        <authorList>
            <person name="Zhuang X."/>
        </authorList>
    </citation>
    <scope>NUCLEOTIDE SEQUENCE [LARGE SCALE GENOMIC DNA]</scope>
    <source>
        <strain evidence="6 7">LD120</strain>
    </source>
</reference>
<evidence type="ECO:0000313" key="6">
    <source>
        <dbReference type="EMBL" id="NKI40986.1"/>
    </source>
</evidence>
<gene>
    <name evidence="6" type="ORF">HFV08_07000</name>
</gene>
<comment type="caution">
    <text evidence="6">The sequence shown here is derived from an EMBL/GenBank/DDBJ whole genome shotgun (WGS) entry which is preliminary data.</text>
</comment>
<feature type="domain" description="AMP-binding enzyme C-terminal" evidence="5">
    <location>
        <begin position="461"/>
        <end position="536"/>
    </location>
</feature>
<feature type="region of interest" description="Disordered" evidence="3">
    <location>
        <begin position="549"/>
        <end position="570"/>
    </location>
</feature>
<evidence type="ECO:0000259" key="4">
    <source>
        <dbReference type="Pfam" id="PF00501"/>
    </source>
</evidence>
<dbReference type="Gene3D" id="3.40.50.12780">
    <property type="entry name" value="N-terminal domain of ligase-like"/>
    <property type="match status" value="1"/>
</dbReference>
<dbReference type="CDD" id="cd04433">
    <property type="entry name" value="AFD_class_I"/>
    <property type="match status" value="1"/>
</dbReference>
<dbReference type="SUPFAM" id="SSF56801">
    <property type="entry name" value="Acetyl-CoA synthetase-like"/>
    <property type="match status" value="1"/>
</dbReference>
<dbReference type="RefSeq" id="WP_168536891.1">
    <property type="nucleotide sequence ID" value="NZ_JAAWWP010000003.1"/>
</dbReference>
<dbReference type="PANTHER" id="PTHR43201:SF5">
    <property type="entry name" value="MEDIUM-CHAIN ACYL-COA LIGASE ACSF2, MITOCHONDRIAL"/>
    <property type="match status" value="1"/>
</dbReference>
<protein>
    <submittedName>
        <fullName evidence="6">AMP-binding protein</fullName>
    </submittedName>
</protein>
<dbReference type="InterPro" id="IPR042099">
    <property type="entry name" value="ANL_N_sf"/>
</dbReference>
<evidence type="ECO:0000259" key="5">
    <source>
        <dbReference type="Pfam" id="PF13193"/>
    </source>
</evidence>
<dbReference type="Pfam" id="PF13193">
    <property type="entry name" value="AMP-binding_C"/>
    <property type="match status" value="1"/>
</dbReference>
<dbReference type="PROSITE" id="PS00455">
    <property type="entry name" value="AMP_BINDING"/>
    <property type="match status" value="1"/>
</dbReference>
<dbReference type="Gene3D" id="3.30.300.30">
    <property type="match status" value="1"/>
</dbReference>
<feature type="domain" description="AMP-dependent synthetase/ligase" evidence="4">
    <location>
        <begin position="52"/>
        <end position="413"/>
    </location>
</feature>
<dbReference type="InterPro" id="IPR020845">
    <property type="entry name" value="AMP-binding_CS"/>
</dbReference>
<sequence length="570" mass="60975">MSSLLLRAVEAGRALTLLHRARLFDPARPDRSLRFERDARRWGPLCASVRGAARRVPDSTGLIDDLGPLTYAELDRRSDSLAAAWRADGITERAVIGVLCRDHRGLFDALLAAAKLGARLLLLNTGFAGPQLADVARREGVDVLVYDEEFTAVADHLPADVERFLAWTEEGEGGDRARGPRLPVTRIEALIADTAPEPPRAPSQVGAVVLLTSGTTGLPKGAPRQVKGVKLVVQLLDRVPWEPGGALLVCSPLFHGTGLAHAGLAVSLGSTLVVQRRFDARRAVAALAEHRCTGMVLVPTMLHRMLELGPEVLAGHDLSRLRIMLSAGAALPPALVERALDTFGEVLYNLYGSTEVALATIAQPQELRAHPATAGRTLTGCEVRLYDAQGRPVREPGRPGRVFVGNGMKFGGYTDGQSKHEIDGLMSTGDTGHFDAGGLLFLDGREDDMVVCGGENVFPAEIENLLWAHEDIAEAAVIGVEHPEFGTRLAAFVVLGPGRSLTEEQVRDHVRARLARHKVPAQVLFLDELPRNPTGKLLRRTTRALATGDVAGEAAGGGTQDAKARARDGG</sequence>
<keyword evidence="7" id="KW-1185">Reference proteome</keyword>
<dbReference type="InterPro" id="IPR045851">
    <property type="entry name" value="AMP-bd_C_sf"/>
</dbReference>
<dbReference type="InterPro" id="IPR000873">
    <property type="entry name" value="AMP-dep_synth/lig_dom"/>
</dbReference>
<comment type="similarity">
    <text evidence="1">Belongs to the ATP-dependent AMP-binding enzyme family.</text>
</comment>
<dbReference type="PANTHER" id="PTHR43201">
    <property type="entry name" value="ACYL-COA SYNTHETASE"/>
    <property type="match status" value="1"/>
</dbReference>
<name>A0ABX1GY09_9ACTN</name>
<evidence type="ECO:0000256" key="2">
    <source>
        <dbReference type="ARBA" id="ARBA00022598"/>
    </source>
</evidence>
<evidence type="ECO:0000313" key="7">
    <source>
        <dbReference type="Proteomes" id="UP000772196"/>
    </source>
</evidence>
<dbReference type="InterPro" id="IPR025110">
    <property type="entry name" value="AMP-bd_C"/>
</dbReference>
<proteinExistence type="inferred from homology"/>